<evidence type="ECO:0000313" key="3">
    <source>
        <dbReference type="WBParaSite" id="BTMF_0000368501-mRNA-1"/>
    </source>
</evidence>
<organism evidence="3">
    <name type="scientific">Brugia timori</name>
    <dbReference type="NCBI Taxonomy" id="42155"/>
    <lineage>
        <taxon>Eukaryota</taxon>
        <taxon>Metazoa</taxon>
        <taxon>Ecdysozoa</taxon>
        <taxon>Nematoda</taxon>
        <taxon>Chromadorea</taxon>
        <taxon>Rhabditida</taxon>
        <taxon>Spirurina</taxon>
        <taxon>Spiruromorpha</taxon>
        <taxon>Filarioidea</taxon>
        <taxon>Onchocercidae</taxon>
        <taxon>Brugia</taxon>
    </lineage>
</organism>
<reference evidence="3" key="1">
    <citation type="submission" date="2017-02" db="UniProtKB">
        <authorList>
            <consortium name="WormBaseParasite"/>
        </authorList>
    </citation>
    <scope>IDENTIFICATION</scope>
</reference>
<dbReference type="AlphaFoldDB" id="A0A0R3QBG0"/>
<accession>A0A0R3QBG0</accession>
<dbReference type="WBParaSite" id="BTMF_0000368501-mRNA-1">
    <property type="protein sequence ID" value="BTMF_0000368501-mRNA-1"/>
    <property type="gene ID" value="BTMF_0000368501"/>
</dbReference>
<name>A0A0R3QBG0_9BILA</name>
<evidence type="ECO:0000313" key="1">
    <source>
        <dbReference type="EMBL" id="VDO13791.1"/>
    </source>
</evidence>
<reference evidence="1 2" key="2">
    <citation type="submission" date="2018-11" db="EMBL/GenBank/DDBJ databases">
        <authorList>
            <consortium name="Pathogen Informatics"/>
        </authorList>
    </citation>
    <scope>NUCLEOTIDE SEQUENCE [LARGE SCALE GENOMIC DNA]</scope>
</reference>
<dbReference type="EMBL" id="UZAG01002606">
    <property type="protein sequence ID" value="VDO13791.1"/>
    <property type="molecule type" value="Genomic_DNA"/>
</dbReference>
<evidence type="ECO:0000313" key="2">
    <source>
        <dbReference type="Proteomes" id="UP000280834"/>
    </source>
</evidence>
<dbReference type="Proteomes" id="UP000280834">
    <property type="component" value="Unassembled WGS sequence"/>
</dbReference>
<gene>
    <name evidence="1" type="ORF">BTMF_LOCUS2991</name>
</gene>
<sequence>MRDARFIPSFRLTVPQSATQCLLPHIKNEFSEYFTLFRYMENVLVKSSTSDMMETFQRSESLKSANEIKASSSYYENAANEQKVLARY</sequence>
<proteinExistence type="predicted"/>
<protein>
    <submittedName>
        <fullName evidence="1 3">Uncharacterized protein</fullName>
    </submittedName>
</protein>
<keyword evidence="2" id="KW-1185">Reference proteome</keyword>